<feature type="domain" description="HipA-like C-terminal" evidence="4">
    <location>
        <begin position="177"/>
        <end position="387"/>
    </location>
</feature>
<dbReference type="GO" id="GO:0004674">
    <property type="term" value="F:protein serine/threonine kinase activity"/>
    <property type="evidence" value="ECO:0007669"/>
    <property type="project" value="UniProtKB-EC"/>
</dbReference>
<dbReference type="PANTHER" id="PTHR37419:SF8">
    <property type="entry name" value="TOXIN YJJJ"/>
    <property type="match status" value="1"/>
</dbReference>
<evidence type="ECO:0000313" key="6">
    <source>
        <dbReference type="Proteomes" id="UP001240250"/>
    </source>
</evidence>
<dbReference type="Pfam" id="PF07804">
    <property type="entry name" value="HipA_C"/>
    <property type="match status" value="1"/>
</dbReference>
<sequence>MTRDVRVHVALPGEEVPAGELAFETNAGGALISTTFRYTEAWLRHPACYALCPELPLVTGSRRSTGPRLLPGAISDTGPDRWGRTLLFDAARRAARAGGAAMPSFTDADYVVLADDRTRLGNLRYVDPATGAHLAPPEDDLPTLVDLPDLVAAARAATAHEPVDDAALRLLVAGGTTLGGARPKTSVRTPQGGLALAKLPAADDRWDVQAWEAVVLQLARDAGITVPGFALHRVGPEASVLVLDRFDRAATGRVGYLSAHSLLEQRPDEVVSYVDLVEAMGDVAQDAPAQRAELARRVAFVLAVNDVDDHMRNHGLLRGTRGWRLAPMFDVNPWPREWPEQSTPVAAGGSRTRRDVTELVDSAGAFGLTSDVVRGIVHEVDEVVRAWPRVATSYGIEDPEGGVVATAFRVTAP</sequence>
<comment type="caution">
    <text evidence="5">The sequence shown here is derived from an EMBL/GenBank/DDBJ whole genome shotgun (WGS) entry which is preliminary data.</text>
</comment>
<dbReference type="EMBL" id="JAUSVM010000001">
    <property type="protein sequence ID" value="MDQ0425187.1"/>
    <property type="molecule type" value="Genomic_DNA"/>
</dbReference>
<evidence type="ECO:0000256" key="3">
    <source>
        <dbReference type="ARBA" id="ARBA00022777"/>
    </source>
</evidence>
<organism evidence="5 6">
    <name type="scientific">Cellulomonas iranensis</name>
    <dbReference type="NCBI Taxonomy" id="76862"/>
    <lineage>
        <taxon>Bacteria</taxon>
        <taxon>Bacillati</taxon>
        <taxon>Actinomycetota</taxon>
        <taxon>Actinomycetes</taxon>
        <taxon>Micrococcales</taxon>
        <taxon>Cellulomonadaceae</taxon>
        <taxon>Cellulomonas</taxon>
    </lineage>
</organism>
<proteinExistence type="inferred from homology"/>
<dbReference type="RefSeq" id="WP_070319139.1">
    <property type="nucleotide sequence ID" value="NZ_CP194061.1"/>
</dbReference>
<evidence type="ECO:0000259" key="4">
    <source>
        <dbReference type="Pfam" id="PF07804"/>
    </source>
</evidence>
<dbReference type="InterPro" id="IPR012893">
    <property type="entry name" value="HipA-like_C"/>
</dbReference>
<name>A0ABU0GIM4_9CELL</name>
<evidence type="ECO:0000256" key="2">
    <source>
        <dbReference type="ARBA" id="ARBA00022679"/>
    </source>
</evidence>
<dbReference type="PANTHER" id="PTHR37419">
    <property type="entry name" value="SERINE/THREONINE-PROTEIN KINASE TOXIN HIPA"/>
    <property type="match status" value="1"/>
</dbReference>
<protein>
    <submittedName>
        <fullName evidence="5">Serine/threonine-protein kinase HipA</fullName>
        <ecNumber evidence="5">2.7.11.1</ecNumber>
    </submittedName>
</protein>
<dbReference type="Proteomes" id="UP001240250">
    <property type="component" value="Unassembled WGS sequence"/>
</dbReference>
<keyword evidence="3 5" id="KW-0418">Kinase</keyword>
<evidence type="ECO:0000256" key="1">
    <source>
        <dbReference type="ARBA" id="ARBA00010164"/>
    </source>
</evidence>
<keyword evidence="2 5" id="KW-0808">Transferase</keyword>
<comment type="similarity">
    <text evidence="1">Belongs to the HipA Ser/Thr kinase family.</text>
</comment>
<dbReference type="InterPro" id="IPR052028">
    <property type="entry name" value="HipA_Ser/Thr_kinase"/>
</dbReference>
<keyword evidence="6" id="KW-1185">Reference proteome</keyword>
<evidence type="ECO:0000313" key="5">
    <source>
        <dbReference type="EMBL" id="MDQ0425187.1"/>
    </source>
</evidence>
<gene>
    <name evidence="5" type="ORF">JO380_001568</name>
</gene>
<reference evidence="5 6" key="1">
    <citation type="submission" date="2023-07" db="EMBL/GenBank/DDBJ databases">
        <title>Sequencing the genomes of 1000 actinobacteria strains.</title>
        <authorList>
            <person name="Klenk H.-P."/>
        </authorList>
    </citation>
    <scope>NUCLEOTIDE SEQUENCE [LARGE SCALE GENOMIC DNA]</scope>
    <source>
        <strain evidence="5 6">DSM 14785</strain>
    </source>
</reference>
<accession>A0ABU0GIM4</accession>
<dbReference type="EC" id="2.7.11.1" evidence="5"/>